<sequence length="382" mass="42681">MIKRISIQNYKSLQNVQMEMQPLMIFVGCNNAGKSNIIDAFEFMSEIVKEGPDAVAKRGGIQQILFNGDSNNSITFELGAQVIDDQSKSHELRYAIAFDADMISNYGIAKEQLFLKKDAAAEIKLLEFPTENGTAKAWNENGKQTGIIGAGKKQSYLRSFLDKREYPIIGHFSNEIQNWAFHKFFPSLMTNVVPVRRDFRLDKYGQNLPAVIHSLQSESRYDFNNIEEALKEMVPEIEILSTGLTEQGQTYIKIGEKHIKIPIPSWAMSDGTLNLLAMLATLNMSNPPSLVCLEEPENYVHPGLLEFVSNLLNKASEKTQIIVTTHSPYLLNFINPGNLFIVEKKEGITSIKKASNEKGIKEALQALGLGEMWYAGSLGGIP</sequence>
<organism evidence="2 3">
    <name type="scientific">Candidatus Fischerbacteria bacterium RBG_13_37_8</name>
    <dbReference type="NCBI Taxonomy" id="1817863"/>
    <lineage>
        <taxon>Bacteria</taxon>
        <taxon>Candidatus Fischeribacteriota</taxon>
    </lineage>
</organism>
<dbReference type="EMBL" id="MFGW01000197">
    <property type="protein sequence ID" value="OGF61390.1"/>
    <property type="molecule type" value="Genomic_DNA"/>
</dbReference>
<dbReference type="Pfam" id="PF13304">
    <property type="entry name" value="AAA_21"/>
    <property type="match status" value="1"/>
</dbReference>
<evidence type="ECO:0000313" key="3">
    <source>
        <dbReference type="Proteomes" id="UP000178943"/>
    </source>
</evidence>
<dbReference type="GO" id="GO:0005524">
    <property type="term" value="F:ATP binding"/>
    <property type="evidence" value="ECO:0007669"/>
    <property type="project" value="InterPro"/>
</dbReference>
<name>A0A1F5VDE4_9BACT</name>
<dbReference type="PIRSF" id="PIRSF029347">
    <property type="entry name" value="RecF"/>
    <property type="match status" value="1"/>
</dbReference>
<evidence type="ECO:0000259" key="1">
    <source>
        <dbReference type="Pfam" id="PF13304"/>
    </source>
</evidence>
<feature type="domain" description="ATPase AAA-type core" evidence="1">
    <location>
        <begin position="220"/>
        <end position="332"/>
    </location>
</feature>
<gene>
    <name evidence="2" type="ORF">A2Y62_05830</name>
</gene>
<dbReference type="AlphaFoldDB" id="A0A1F5VDE4"/>
<dbReference type="PANTHER" id="PTHR40396">
    <property type="entry name" value="ATPASE-LIKE PROTEIN"/>
    <property type="match status" value="1"/>
</dbReference>
<dbReference type="PANTHER" id="PTHR40396:SF1">
    <property type="entry name" value="ATPASE AAA-TYPE CORE DOMAIN-CONTAINING PROTEIN"/>
    <property type="match status" value="1"/>
</dbReference>
<dbReference type="InterPro" id="IPR003959">
    <property type="entry name" value="ATPase_AAA_core"/>
</dbReference>
<dbReference type="Gene3D" id="3.40.50.300">
    <property type="entry name" value="P-loop containing nucleotide triphosphate hydrolases"/>
    <property type="match status" value="1"/>
</dbReference>
<dbReference type="SUPFAM" id="SSF52540">
    <property type="entry name" value="P-loop containing nucleoside triphosphate hydrolases"/>
    <property type="match status" value="1"/>
</dbReference>
<evidence type="ECO:0000313" key="2">
    <source>
        <dbReference type="EMBL" id="OGF61390.1"/>
    </source>
</evidence>
<proteinExistence type="predicted"/>
<dbReference type="InterPro" id="IPR014555">
    <property type="entry name" value="RecF-like"/>
</dbReference>
<protein>
    <recommendedName>
        <fullName evidence="1">ATPase AAA-type core domain-containing protein</fullName>
    </recommendedName>
</protein>
<dbReference type="STRING" id="1817863.A2Y62_05830"/>
<dbReference type="InterPro" id="IPR027417">
    <property type="entry name" value="P-loop_NTPase"/>
</dbReference>
<dbReference type="GO" id="GO:0016887">
    <property type="term" value="F:ATP hydrolysis activity"/>
    <property type="evidence" value="ECO:0007669"/>
    <property type="project" value="InterPro"/>
</dbReference>
<dbReference type="Proteomes" id="UP000178943">
    <property type="component" value="Unassembled WGS sequence"/>
</dbReference>
<comment type="caution">
    <text evidence="2">The sequence shown here is derived from an EMBL/GenBank/DDBJ whole genome shotgun (WGS) entry which is preliminary data.</text>
</comment>
<reference evidence="2 3" key="1">
    <citation type="journal article" date="2016" name="Nat. Commun.">
        <title>Thousands of microbial genomes shed light on interconnected biogeochemical processes in an aquifer system.</title>
        <authorList>
            <person name="Anantharaman K."/>
            <person name="Brown C.T."/>
            <person name="Hug L.A."/>
            <person name="Sharon I."/>
            <person name="Castelle C.J."/>
            <person name="Probst A.J."/>
            <person name="Thomas B.C."/>
            <person name="Singh A."/>
            <person name="Wilkins M.J."/>
            <person name="Karaoz U."/>
            <person name="Brodie E.L."/>
            <person name="Williams K.H."/>
            <person name="Hubbard S.S."/>
            <person name="Banfield J.F."/>
        </authorList>
    </citation>
    <scope>NUCLEOTIDE SEQUENCE [LARGE SCALE GENOMIC DNA]</scope>
</reference>
<accession>A0A1F5VDE4</accession>